<dbReference type="InterPro" id="IPR045375">
    <property type="entry name" value="Put_radical_SAM-like_N"/>
</dbReference>
<reference evidence="2 3" key="1">
    <citation type="submission" date="2019-03" db="EMBL/GenBank/DDBJ databases">
        <title>Subsurface microbial communities from deep shales in Ohio and West Virginia, USA.</title>
        <authorList>
            <person name="Wrighton K."/>
        </authorList>
    </citation>
    <scope>NUCLEOTIDE SEQUENCE [LARGE SCALE GENOMIC DNA]</scope>
    <source>
        <strain evidence="2 3">MSL 6dP</strain>
    </source>
</reference>
<dbReference type="Gene3D" id="2.30.42.10">
    <property type="match status" value="1"/>
</dbReference>
<evidence type="ECO:0000259" key="1">
    <source>
        <dbReference type="PROSITE" id="PS50106"/>
    </source>
</evidence>
<protein>
    <submittedName>
        <fullName evidence="2">Putative radical SAM enzyme (TIGR03279 family)</fullName>
    </submittedName>
</protein>
<dbReference type="SUPFAM" id="SSF50156">
    <property type="entry name" value="PDZ domain-like"/>
    <property type="match status" value="1"/>
</dbReference>
<evidence type="ECO:0000313" key="3">
    <source>
        <dbReference type="Proteomes" id="UP000295832"/>
    </source>
</evidence>
<dbReference type="Pfam" id="PF19238">
    <property type="entry name" value="Radical_SAM_2"/>
    <property type="match status" value="1"/>
</dbReference>
<dbReference type="Pfam" id="PF04459">
    <property type="entry name" value="DUF512"/>
    <property type="match status" value="1"/>
</dbReference>
<feature type="domain" description="PDZ" evidence="1">
    <location>
        <begin position="16"/>
        <end position="48"/>
    </location>
</feature>
<dbReference type="Proteomes" id="UP000295832">
    <property type="component" value="Unassembled WGS sequence"/>
</dbReference>
<dbReference type="InterPro" id="IPR058240">
    <property type="entry name" value="rSAM_sf"/>
</dbReference>
<sequence length="463" mass="52803">MEKGVFDDFKDVSRYIKIKKVVRGSIADELGIEAGDNLVKINGQTIKDFIDYKFLITDIYLEVEIIKEDGEYWVLEIDKDYDEDLGIEFDKIVFDGLKQCHNNCIFCFVKQTAPGSRNTLNIKDDDYRFSFFGGSYTTLTNLSAEEFDRIKRMHLSPLNISVHATDPEVRKRMLNNKKAGQILDQIKDLVEAGIELNTQVVLCPEINDGKCLEKTIRDLGEYIPQIKSLAIVPVGLTKYRDNLEELRSFNPKEAKELINMVKEWQNKFRREYNMSFVYLSDEFYLLADEDMPSSQFYDDFPQLENGIGMVRLLLDEFNSLKSQLPSSLNKNRKVSLVTSVLGAKSIKSIIDRLNQIINLDINIVEVENKYFGSEVTVTGLLTGEDILAKLTSVDDLGEITIIPEIVLNEDKLFLDNISWDEFVNKVPNLVVAVKNQAVDLVEKVLGKELGGGNNDKTYSCNCR</sequence>
<dbReference type="STRING" id="926561.GCA_000379025_00327"/>
<gene>
    <name evidence="2" type="ORF">C7959_10422</name>
</gene>
<dbReference type="InterPro" id="IPR007549">
    <property type="entry name" value="DUF512"/>
</dbReference>
<accession>A0A4R8H0J1</accession>
<comment type="caution">
    <text evidence="2">The sequence shown here is derived from an EMBL/GenBank/DDBJ whole genome shotgun (WGS) entry which is preliminary data.</text>
</comment>
<keyword evidence="3" id="KW-1185">Reference proteome</keyword>
<dbReference type="Pfam" id="PF17820">
    <property type="entry name" value="PDZ_6"/>
    <property type="match status" value="1"/>
</dbReference>
<dbReference type="EMBL" id="SOEG01000004">
    <property type="protein sequence ID" value="TDX52897.1"/>
    <property type="molecule type" value="Genomic_DNA"/>
</dbReference>
<dbReference type="InterPro" id="IPR013785">
    <property type="entry name" value="Aldolase_TIM"/>
</dbReference>
<name>A0A4R8H0J1_9FIRM</name>
<dbReference type="InterPro" id="IPR036034">
    <property type="entry name" value="PDZ_sf"/>
</dbReference>
<organism evidence="2 3">
    <name type="scientific">Orenia marismortui</name>
    <dbReference type="NCBI Taxonomy" id="46469"/>
    <lineage>
        <taxon>Bacteria</taxon>
        <taxon>Bacillati</taxon>
        <taxon>Bacillota</taxon>
        <taxon>Clostridia</taxon>
        <taxon>Halanaerobiales</taxon>
        <taxon>Halobacteroidaceae</taxon>
        <taxon>Orenia</taxon>
    </lineage>
</organism>
<dbReference type="PROSITE" id="PS50106">
    <property type="entry name" value="PDZ"/>
    <property type="match status" value="1"/>
</dbReference>
<dbReference type="Gene3D" id="3.20.20.70">
    <property type="entry name" value="Aldolase class I"/>
    <property type="match status" value="1"/>
</dbReference>
<dbReference type="SUPFAM" id="SSF102114">
    <property type="entry name" value="Radical SAM enzymes"/>
    <property type="match status" value="1"/>
</dbReference>
<dbReference type="AlphaFoldDB" id="A0A4R8H0J1"/>
<dbReference type="InterPro" id="IPR001478">
    <property type="entry name" value="PDZ"/>
</dbReference>
<proteinExistence type="predicted"/>
<dbReference type="InterPro" id="IPR041489">
    <property type="entry name" value="PDZ_6"/>
</dbReference>
<dbReference type="RefSeq" id="WP_134115087.1">
    <property type="nucleotide sequence ID" value="NZ_SOEG01000004.1"/>
</dbReference>
<evidence type="ECO:0000313" key="2">
    <source>
        <dbReference type="EMBL" id="TDX52897.1"/>
    </source>
</evidence>